<gene>
    <name evidence="2" type="ORF">UFOPK3564_01388</name>
</gene>
<sequence>MPSPEPRSTRPCPCGLGPSYADCCRPLHRGRRAGDATAATAERLMRSRYSAFAVGRRDYLLATWHPATRPGSLDLDPDLTWERLEIRGTTDGGDGDRAGTVEFVAHHRDRTTGERGEQHELSAFVHEDGEWFYVAPRG</sequence>
<dbReference type="InterPro" id="IPR032710">
    <property type="entry name" value="NTF2-like_dom_sf"/>
</dbReference>
<protein>
    <submittedName>
        <fullName evidence="2">Unannotated protein</fullName>
    </submittedName>
</protein>
<dbReference type="Pfam" id="PF17775">
    <property type="entry name" value="YchJ_M-like"/>
    <property type="match status" value="1"/>
</dbReference>
<dbReference type="SUPFAM" id="SSF54427">
    <property type="entry name" value="NTF2-like"/>
    <property type="match status" value="1"/>
</dbReference>
<dbReference type="HAMAP" id="MF_00612">
    <property type="entry name" value="UPF0225"/>
    <property type="match status" value="1"/>
</dbReference>
<accession>A0A6J7H2E7</accession>
<name>A0A6J7H2E7_9ZZZZ</name>
<reference evidence="2" key="1">
    <citation type="submission" date="2020-05" db="EMBL/GenBank/DDBJ databases">
        <authorList>
            <person name="Chiriac C."/>
            <person name="Salcher M."/>
            <person name="Ghai R."/>
            <person name="Kavagutti S V."/>
        </authorList>
    </citation>
    <scope>NUCLEOTIDE SEQUENCE</scope>
</reference>
<dbReference type="EMBL" id="CAFBMK010000067">
    <property type="protein sequence ID" value="CAB4913136.1"/>
    <property type="molecule type" value="Genomic_DNA"/>
</dbReference>
<evidence type="ECO:0000313" key="2">
    <source>
        <dbReference type="EMBL" id="CAB4913136.1"/>
    </source>
</evidence>
<evidence type="ECO:0000259" key="1">
    <source>
        <dbReference type="Pfam" id="PF17775"/>
    </source>
</evidence>
<organism evidence="2">
    <name type="scientific">freshwater metagenome</name>
    <dbReference type="NCBI Taxonomy" id="449393"/>
    <lineage>
        <taxon>unclassified sequences</taxon>
        <taxon>metagenomes</taxon>
        <taxon>ecological metagenomes</taxon>
    </lineage>
</organism>
<feature type="domain" description="YchJ-like middle NTF2-like" evidence="1">
    <location>
        <begin position="40"/>
        <end position="135"/>
    </location>
</feature>
<dbReference type="Gene3D" id="3.10.450.50">
    <property type="match status" value="1"/>
</dbReference>
<dbReference type="InterPro" id="IPR023006">
    <property type="entry name" value="YchJ-like"/>
</dbReference>
<dbReference type="InterPro" id="IPR048469">
    <property type="entry name" value="YchJ-like_M"/>
</dbReference>
<proteinExistence type="inferred from homology"/>
<dbReference type="AlphaFoldDB" id="A0A6J7H2E7"/>